<sequence length="43" mass="5088">MTTECSHACFMHVYLHNWHTGKDNVIQRLHDTADIVRLPFVLH</sequence>
<evidence type="ECO:0000313" key="1">
    <source>
        <dbReference type="EMBL" id="JAH59869.1"/>
    </source>
</evidence>
<reference evidence="1" key="2">
    <citation type="journal article" date="2015" name="Fish Shellfish Immunol.">
        <title>Early steps in the European eel (Anguilla anguilla)-Vibrio vulnificus interaction in the gills: Role of the RtxA13 toxin.</title>
        <authorList>
            <person name="Callol A."/>
            <person name="Pajuelo D."/>
            <person name="Ebbesson L."/>
            <person name="Teles M."/>
            <person name="MacKenzie S."/>
            <person name="Amaro C."/>
        </authorList>
    </citation>
    <scope>NUCLEOTIDE SEQUENCE</scope>
</reference>
<organism evidence="1">
    <name type="scientific">Anguilla anguilla</name>
    <name type="common">European freshwater eel</name>
    <name type="synonym">Muraena anguilla</name>
    <dbReference type="NCBI Taxonomy" id="7936"/>
    <lineage>
        <taxon>Eukaryota</taxon>
        <taxon>Metazoa</taxon>
        <taxon>Chordata</taxon>
        <taxon>Craniata</taxon>
        <taxon>Vertebrata</taxon>
        <taxon>Euteleostomi</taxon>
        <taxon>Actinopterygii</taxon>
        <taxon>Neopterygii</taxon>
        <taxon>Teleostei</taxon>
        <taxon>Anguilliformes</taxon>
        <taxon>Anguillidae</taxon>
        <taxon>Anguilla</taxon>
    </lineage>
</organism>
<proteinExistence type="predicted"/>
<reference evidence="1" key="1">
    <citation type="submission" date="2014-11" db="EMBL/GenBank/DDBJ databases">
        <authorList>
            <person name="Amaro Gonzalez C."/>
        </authorList>
    </citation>
    <scope>NUCLEOTIDE SEQUENCE</scope>
</reference>
<accession>A0A0E9U1V4</accession>
<dbReference type="AlphaFoldDB" id="A0A0E9U1V4"/>
<name>A0A0E9U1V4_ANGAN</name>
<dbReference type="EMBL" id="GBXM01048708">
    <property type="protein sequence ID" value="JAH59869.1"/>
    <property type="molecule type" value="Transcribed_RNA"/>
</dbReference>
<protein>
    <submittedName>
        <fullName evidence="1">Uncharacterized protein</fullName>
    </submittedName>
</protein>